<dbReference type="AlphaFoldDB" id="X0U369"/>
<name>X0U369_9ZZZZ</name>
<dbReference type="InterPro" id="IPR027417">
    <property type="entry name" value="P-loop_NTPase"/>
</dbReference>
<accession>X0U369</accession>
<organism evidence="1">
    <name type="scientific">marine sediment metagenome</name>
    <dbReference type="NCBI Taxonomy" id="412755"/>
    <lineage>
        <taxon>unclassified sequences</taxon>
        <taxon>metagenomes</taxon>
        <taxon>ecological metagenomes</taxon>
    </lineage>
</organism>
<feature type="non-terminal residue" evidence="1">
    <location>
        <position position="1"/>
    </location>
</feature>
<protein>
    <recommendedName>
        <fullName evidence="2">Sulfotransferase domain-containing protein</fullName>
    </recommendedName>
</protein>
<evidence type="ECO:0008006" key="2">
    <source>
        <dbReference type="Google" id="ProtNLM"/>
    </source>
</evidence>
<dbReference type="Gene3D" id="3.40.50.300">
    <property type="entry name" value="P-loop containing nucleotide triphosphate hydrolases"/>
    <property type="match status" value="1"/>
</dbReference>
<gene>
    <name evidence="1" type="ORF">S01H1_06677</name>
</gene>
<dbReference type="EMBL" id="BARS01003445">
    <property type="protein sequence ID" value="GAF82910.1"/>
    <property type="molecule type" value="Genomic_DNA"/>
</dbReference>
<reference evidence="1" key="1">
    <citation type="journal article" date="2014" name="Front. Microbiol.">
        <title>High frequency of phylogenetically diverse reductive dehalogenase-homologous genes in deep subseafloor sedimentary metagenomes.</title>
        <authorList>
            <person name="Kawai M."/>
            <person name="Futagami T."/>
            <person name="Toyoda A."/>
            <person name="Takaki Y."/>
            <person name="Nishi S."/>
            <person name="Hori S."/>
            <person name="Arai W."/>
            <person name="Tsubouchi T."/>
            <person name="Morono Y."/>
            <person name="Uchiyama I."/>
            <person name="Ito T."/>
            <person name="Fujiyama A."/>
            <person name="Inagaki F."/>
            <person name="Takami H."/>
        </authorList>
    </citation>
    <scope>NUCLEOTIDE SEQUENCE</scope>
    <source>
        <strain evidence="1">Expedition CK06-06</strain>
    </source>
</reference>
<comment type="caution">
    <text evidence="1">The sequence shown here is derived from an EMBL/GenBank/DDBJ whole genome shotgun (WGS) entry which is preliminary data.</text>
</comment>
<proteinExistence type="predicted"/>
<evidence type="ECO:0000313" key="1">
    <source>
        <dbReference type="EMBL" id="GAF82910.1"/>
    </source>
</evidence>
<sequence>RDGRDVAVSLWRTKSLQHPDWRELSFSEFLRKPLDWYHTPGIRADYGFSVPKLWKRHVTSWLVHQNRTHDRPKYVRYEELLLHLEATLDRLAGELEIVPWSWPPKPVEEKVGIEPHQGVVGGWRDVFSEEDLIYFHSIVPREFPGLWEKGE</sequence>
<dbReference type="SUPFAM" id="SSF52540">
    <property type="entry name" value="P-loop containing nucleoside triphosphate hydrolases"/>
    <property type="match status" value="1"/>
</dbReference>